<proteinExistence type="predicted"/>
<gene>
    <name evidence="5" type="ORF">SAMN05216565_10836</name>
</gene>
<keyword evidence="6" id="KW-1185">Reference proteome</keyword>
<name>A0A1H0VWU0_9BACI</name>
<keyword evidence="2 5" id="KW-0238">DNA-binding</keyword>
<dbReference type="SUPFAM" id="SSF46689">
    <property type="entry name" value="Homeodomain-like"/>
    <property type="match status" value="2"/>
</dbReference>
<evidence type="ECO:0000256" key="3">
    <source>
        <dbReference type="ARBA" id="ARBA00023163"/>
    </source>
</evidence>
<dbReference type="Gene3D" id="2.60.120.280">
    <property type="entry name" value="Regulatory protein AraC"/>
    <property type="match status" value="1"/>
</dbReference>
<organism evidence="5 6">
    <name type="scientific">Litchfieldia salsa</name>
    <dbReference type="NCBI Taxonomy" id="930152"/>
    <lineage>
        <taxon>Bacteria</taxon>
        <taxon>Bacillati</taxon>
        <taxon>Bacillota</taxon>
        <taxon>Bacilli</taxon>
        <taxon>Bacillales</taxon>
        <taxon>Bacillaceae</taxon>
        <taxon>Litchfieldia</taxon>
    </lineage>
</organism>
<dbReference type="Gene3D" id="1.10.10.60">
    <property type="entry name" value="Homeodomain-like"/>
    <property type="match status" value="2"/>
</dbReference>
<evidence type="ECO:0000313" key="5">
    <source>
        <dbReference type="EMBL" id="SDP82992.1"/>
    </source>
</evidence>
<evidence type="ECO:0000256" key="2">
    <source>
        <dbReference type="ARBA" id="ARBA00023125"/>
    </source>
</evidence>
<dbReference type="OrthoDB" id="2237754at2"/>
<dbReference type="AlphaFoldDB" id="A0A1H0VWU0"/>
<dbReference type="InterPro" id="IPR020449">
    <property type="entry name" value="Tscrpt_reg_AraC-type_HTH"/>
</dbReference>
<dbReference type="STRING" id="930152.SAMN05216565_10836"/>
<dbReference type="InterPro" id="IPR003313">
    <property type="entry name" value="AraC-bd"/>
</dbReference>
<protein>
    <submittedName>
        <fullName evidence="5">AraC-type DNA-binding protein</fullName>
    </submittedName>
</protein>
<dbReference type="PROSITE" id="PS01124">
    <property type="entry name" value="HTH_ARAC_FAMILY_2"/>
    <property type="match status" value="1"/>
</dbReference>
<sequence length="295" mass="34411">MISDRPSYDTYGFRFLDTLNGHFCQLFAVGYEKVTDESYYWDGLKRIDGPLYLFQYTISGFGQVEINDHKYRVGSGSAFMVEIPSDHRYYLPEESDSWEFYYVLFRPNNVSQQWEDLVGKIGHVPKIPEDSAAILFLKNIFHTASKNQITDGFRASAIVYQFVMELYRFSNSYKKEKDTWPKNIQDAVLNMEKNYDCLQSLEEIASAVGLSKYHFTRIFRKTTGYTPIEYLSKIRMEKAVNLLRHTDLSIDEIAKKIGYSSGSYFIKVFRQWIGFPPGEFRLGRDLASVSHLKFD</sequence>
<dbReference type="SUPFAM" id="SSF51215">
    <property type="entry name" value="Regulatory protein AraC"/>
    <property type="match status" value="1"/>
</dbReference>
<dbReference type="GO" id="GO:0003700">
    <property type="term" value="F:DNA-binding transcription factor activity"/>
    <property type="evidence" value="ECO:0007669"/>
    <property type="project" value="InterPro"/>
</dbReference>
<evidence type="ECO:0000256" key="1">
    <source>
        <dbReference type="ARBA" id="ARBA00023015"/>
    </source>
</evidence>
<dbReference type="RefSeq" id="WP_090856158.1">
    <property type="nucleotide sequence ID" value="NZ_FNJU01000008.1"/>
</dbReference>
<dbReference type="InterPro" id="IPR018060">
    <property type="entry name" value="HTH_AraC"/>
</dbReference>
<keyword evidence="1" id="KW-0805">Transcription regulation</keyword>
<dbReference type="PANTHER" id="PTHR43280:SF2">
    <property type="entry name" value="HTH-TYPE TRANSCRIPTIONAL REGULATOR EXSA"/>
    <property type="match status" value="1"/>
</dbReference>
<dbReference type="SMART" id="SM00342">
    <property type="entry name" value="HTH_ARAC"/>
    <property type="match status" value="1"/>
</dbReference>
<dbReference type="PRINTS" id="PR00032">
    <property type="entry name" value="HTHARAC"/>
</dbReference>
<dbReference type="InterPro" id="IPR009057">
    <property type="entry name" value="Homeodomain-like_sf"/>
</dbReference>
<evidence type="ECO:0000313" key="6">
    <source>
        <dbReference type="Proteomes" id="UP000199159"/>
    </source>
</evidence>
<evidence type="ECO:0000259" key="4">
    <source>
        <dbReference type="PROSITE" id="PS01124"/>
    </source>
</evidence>
<dbReference type="Pfam" id="PF02311">
    <property type="entry name" value="AraC_binding"/>
    <property type="match status" value="1"/>
</dbReference>
<dbReference type="InterPro" id="IPR037923">
    <property type="entry name" value="HTH-like"/>
</dbReference>
<dbReference type="EMBL" id="FNJU01000008">
    <property type="protein sequence ID" value="SDP82992.1"/>
    <property type="molecule type" value="Genomic_DNA"/>
</dbReference>
<keyword evidence="3" id="KW-0804">Transcription</keyword>
<accession>A0A1H0VWU0</accession>
<reference evidence="6" key="1">
    <citation type="submission" date="2016-10" db="EMBL/GenBank/DDBJ databases">
        <authorList>
            <person name="Varghese N."/>
            <person name="Submissions S."/>
        </authorList>
    </citation>
    <scope>NUCLEOTIDE SEQUENCE [LARGE SCALE GENOMIC DNA]</scope>
    <source>
        <strain evidence="6">IBRC-M10078</strain>
    </source>
</reference>
<feature type="domain" description="HTH araC/xylS-type" evidence="4">
    <location>
        <begin position="185"/>
        <end position="283"/>
    </location>
</feature>
<dbReference type="Pfam" id="PF12833">
    <property type="entry name" value="HTH_18"/>
    <property type="match status" value="1"/>
</dbReference>
<dbReference type="Proteomes" id="UP000199159">
    <property type="component" value="Unassembled WGS sequence"/>
</dbReference>
<dbReference type="GO" id="GO:0043565">
    <property type="term" value="F:sequence-specific DNA binding"/>
    <property type="evidence" value="ECO:0007669"/>
    <property type="project" value="InterPro"/>
</dbReference>
<dbReference type="PANTHER" id="PTHR43280">
    <property type="entry name" value="ARAC-FAMILY TRANSCRIPTIONAL REGULATOR"/>
    <property type="match status" value="1"/>
</dbReference>